<gene>
    <name evidence="5" type="ORF">CTI12_AA496710</name>
</gene>
<dbReference type="GO" id="GO:0016301">
    <property type="term" value="F:kinase activity"/>
    <property type="evidence" value="ECO:0007669"/>
    <property type="project" value="UniProtKB-KW"/>
</dbReference>
<dbReference type="OrthoDB" id="1751361at2759"/>
<accession>A0A2U1L3V1</accession>
<reference evidence="5 6" key="1">
    <citation type="journal article" date="2018" name="Mol. Plant">
        <title>The genome of Artemisia annua provides insight into the evolution of Asteraceae family and artemisinin biosynthesis.</title>
        <authorList>
            <person name="Shen Q."/>
            <person name="Zhang L."/>
            <person name="Liao Z."/>
            <person name="Wang S."/>
            <person name="Yan T."/>
            <person name="Shi P."/>
            <person name="Liu M."/>
            <person name="Fu X."/>
            <person name="Pan Q."/>
            <person name="Wang Y."/>
            <person name="Lv Z."/>
            <person name="Lu X."/>
            <person name="Zhang F."/>
            <person name="Jiang W."/>
            <person name="Ma Y."/>
            <person name="Chen M."/>
            <person name="Hao X."/>
            <person name="Li L."/>
            <person name="Tang Y."/>
            <person name="Lv G."/>
            <person name="Zhou Y."/>
            <person name="Sun X."/>
            <person name="Brodelius P.E."/>
            <person name="Rose J.K.C."/>
            <person name="Tang K."/>
        </authorList>
    </citation>
    <scope>NUCLEOTIDE SEQUENCE [LARGE SCALE GENOMIC DNA]</scope>
    <source>
        <strain evidence="6">cv. Huhao1</strain>
        <tissue evidence="5">Leaf</tissue>
    </source>
</reference>
<dbReference type="EMBL" id="PKPP01011693">
    <property type="protein sequence ID" value="PWA43693.1"/>
    <property type="molecule type" value="Genomic_DNA"/>
</dbReference>
<keyword evidence="6" id="KW-1185">Reference proteome</keyword>
<dbReference type="Pfam" id="PF01657">
    <property type="entry name" value="Stress-antifung"/>
    <property type="match status" value="1"/>
</dbReference>
<evidence type="ECO:0000259" key="4">
    <source>
        <dbReference type="PROSITE" id="PS51473"/>
    </source>
</evidence>
<sequence length="146" mass="16800">MECTQDLSGSDCDRCLRTQVSRVVNEFCSGKAGGRLSTPSCNFRYERYKFYGFQTHEDEPKAPSSTQRDISFYVWAALLSIDCIFTMTLANQAVPIMMNNPFFRSCFYGAPIKHVPVTSHLVLHPKAPFLLIHLTEPWYEFFSFTF</sequence>
<dbReference type="InterPro" id="IPR038408">
    <property type="entry name" value="GNK2_sf"/>
</dbReference>
<dbReference type="PROSITE" id="PS51473">
    <property type="entry name" value="GNK2"/>
    <property type="match status" value="1"/>
</dbReference>
<keyword evidence="3" id="KW-0472">Membrane</keyword>
<keyword evidence="5" id="KW-0808">Transferase</keyword>
<dbReference type="PANTHER" id="PTHR32099">
    <property type="entry name" value="CYSTEINE-RICH REPEAT SECRETORY PROTEIN"/>
    <property type="match status" value="1"/>
</dbReference>
<dbReference type="PANTHER" id="PTHR32099:SF42">
    <property type="entry name" value="CYSTEINE-RICH RECEPTOR-LIKE PROTEIN KINASE 9-RELATED"/>
    <property type="match status" value="1"/>
</dbReference>
<name>A0A2U1L3V1_ARTAN</name>
<dbReference type="CDD" id="cd23509">
    <property type="entry name" value="Gnk2-like"/>
    <property type="match status" value="1"/>
</dbReference>
<evidence type="ECO:0000256" key="3">
    <source>
        <dbReference type="SAM" id="Phobius"/>
    </source>
</evidence>
<keyword evidence="2" id="KW-0677">Repeat</keyword>
<dbReference type="Proteomes" id="UP000245207">
    <property type="component" value="Unassembled WGS sequence"/>
</dbReference>
<dbReference type="InterPro" id="IPR002902">
    <property type="entry name" value="GNK2"/>
</dbReference>
<keyword evidence="5" id="KW-0418">Kinase</keyword>
<feature type="transmembrane region" description="Helical" evidence="3">
    <location>
        <begin position="70"/>
        <end position="90"/>
    </location>
</feature>
<protein>
    <submittedName>
        <fullName evidence="5">Receptor-like protein kinase</fullName>
    </submittedName>
</protein>
<evidence type="ECO:0000313" key="5">
    <source>
        <dbReference type="EMBL" id="PWA43693.1"/>
    </source>
</evidence>
<keyword evidence="5" id="KW-0675">Receptor</keyword>
<evidence type="ECO:0000256" key="1">
    <source>
        <dbReference type="ARBA" id="ARBA00022729"/>
    </source>
</evidence>
<keyword evidence="3" id="KW-1133">Transmembrane helix</keyword>
<feature type="domain" description="Gnk2-homologous" evidence="4">
    <location>
        <begin position="1"/>
        <end position="50"/>
    </location>
</feature>
<dbReference type="AlphaFoldDB" id="A0A2U1L3V1"/>
<proteinExistence type="predicted"/>
<keyword evidence="1" id="KW-0732">Signal</keyword>
<dbReference type="STRING" id="35608.A0A2U1L3V1"/>
<organism evidence="5 6">
    <name type="scientific">Artemisia annua</name>
    <name type="common">Sweet wormwood</name>
    <dbReference type="NCBI Taxonomy" id="35608"/>
    <lineage>
        <taxon>Eukaryota</taxon>
        <taxon>Viridiplantae</taxon>
        <taxon>Streptophyta</taxon>
        <taxon>Embryophyta</taxon>
        <taxon>Tracheophyta</taxon>
        <taxon>Spermatophyta</taxon>
        <taxon>Magnoliopsida</taxon>
        <taxon>eudicotyledons</taxon>
        <taxon>Gunneridae</taxon>
        <taxon>Pentapetalae</taxon>
        <taxon>asterids</taxon>
        <taxon>campanulids</taxon>
        <taxon>Asterales</taxon>
        <taxon>Asteraceae</taxon>
        <taxon>Asteroideae</taxon>
        <taxon>Anthemideae</taxon>
        <taxon>Artemisiinae</taxon>
        <taxon>Artemisia</taxon>
    </lineage>
</organism>
<keyword evidence="3" id="KW-0812">Transmembrane</keyword>
<dbReference type="Gene3D" id="3.30.430.20">
    <property type="entry name" value="Gnk2 domain, C-X8-C-X2-C motif"/>
    <property type="match status" value="1"/>
</dbReference>
<evidence type="ECO:0000313" key="6">
    <source>
        <dbReference type="Proteomes" id="UP000245207"/>
    </source>
</evidence>
<comment type="caution">
    <text evidence="5">The sequence shown here is derived from an EMBL/GenBank/DDBJ whole genome shotgun (WGS) entry which is preliminary data.</text>
</comment>
<evidence type="ECO:0000256" key="2">
    <source>
        <dbReference type="ARBA" id="ARBA00022737"/>
    </source>
</evidence>